<reference evidence="1 2" key="1">
    <citation type="journal article" date="2013" name="Nat. Genet.">
        <title>The genome of the hydatid tapeworm Echinococcus granulosus.</title>
        <authorList>
            <person name="Zheng H."/>
            <person name="Zhang W."/>
            <person name="Zhang L."/>
            <person name="Zhang Z."/>
            <person name="Li J."/>
            <person name="Lu G."/>
            <person name="Zhu Y."/>
            <person name="Wang Y."/>
            <person name="Huang Y."/>
            <person name="Liu J."/>
            <person name="Kang H."/>
            <person name="Chen J."/>
            <person name="Wang L."/>
            <person name="Chen A."/>
            <person name="Yu S."/>
            <person name="Gao Z."/>
            <person name="Jin L."/>
            <person name="Gu W."/>
            <person name="Wang Z."/>
            <person name="Zhao L."/>
            <person name="Shi B."/>
            <person name="Wen H."/>
            <person name="Lin R."/>
            <person name="Jones M.K."/>
            <person name="Brejova B."/>
            <person name="Vinar T."/>
            <person name="Zhao G."/>
            <person name="McManus D.P."/>
            <person name="Chen Z."/>
            <person name="Zhou Y."/>
            <person name="Wang S."/>
        </authorList>
    </citation>
    <scope>NUCLEOTIDE SEQUENCE [LARGE SCALE GENOMIC DNA]</scope>
</reference>
<protein>
    <submittedName>
        <fullName evidence="1">Uncharacterized protein</fullName>
    </submittedName>
</protein>
<dbReference type="AlphaFoldDB" id="W6U9Z0"/>
<dbReference type="KEGG" id="egl:EGR_07326"/>
<gene>
    <name evidence="1" type="ORF">EGR_07326</name>
</gene>
<accession>W6U9Z0</accession>
<dbReference type="RefSeq" id="XP_024349051.1">
    <property type="nucleotide sequence ID" value="XM_024496575.1"/>
</dbReference>
<proteinExistence type="predicted"/>
<evidence type="ECO:0000313" key="2">
    <source>
        <dbReference type="Proteomes" id="UP000019149"/>
    </source>
</evidence>
<dbReference type="EMBL" id="APAU02000074">
    <property type="protein sequence ID" value="EUB57855.1"/>
    <property type="molecule type" value="Genomic_DNA"/>
</dbReference>
<comment type="caution">
    <text evidence="1">The sequence shown here is derived from an EMBL/GenBank/DDBJ whole genome shotgun (WGS) entry which is preliminary data.</text>
</comment>
<organism evidence="1 2">
    <name type="scientific">Echinococcus granulosus</name>
    <name type="common">Hydatid tapeworm</name>
    <dbReference type="NCBI Taxonomy" id="6210"/>
    <lineage>
        <taxon>Eukaryota</taxon>
        <taxon>Metazoa</taxon>
        <taxon>Spiralia</taxon>
        <taxon>Lophotrochozoa</taxon>
        <taxon>Platyhelminthes</taxon>
        <taxon>Cestoda</taxon>
        <taxon>Eucestoda</taxon>
        <taxon>Cyclophyllidea</taxon>
        <taxon>Taeniidae</taxon>
        <taxon>Echinococcus</taxon>
        <taxon>Echinococcus granulosus group</taxon>
    </lineage>
</organism>
<name>W6U9Z0_ECHGR</name>
<keyword evidence="2" id="KW-1185">Reference proteome</keyword>
<dbReference type="CTD" id="36343041"/>
<dbReference type="GeneID" id="36343041"/>
<dbReference type="Proteomes" id="UP000019149">
    <property type="component" value="Unassembled WGS sequence"/>
</dbReference>
<evidence type="ECO:0000313" key="1">
    <source>
        <dbReference type="EMBL" id="EUB57855.1"/>
    </source>
</evidence>
<sequence>MEQAISHLRASTHSSTNFLLVNTDEANTGSSGAIMEWIQLMAC</sequence>